<dbReference type="GO" id="GO:0005886">
    <property type="term" value="C:plasma membrane"/>
    <property type="evidence" value="ECO:0007669"/>
    <property type="project" value="UniProtKB-SubCell"/>
</dbReference>
<reference evidence="9" key="1">
    <citation type="submission" date="2016-04" db="EMBL/GenBank/DDBJ databases">
        <authorList>
            <person name="Evans L.H."/>
            <person name="Alamgir A."/>
            <person name="Owens N."/>
            <person name="Weber N.D."/>
            <person name="Virtaneva K."/>
            <person name="Barbian K."/>
            <person name="Babar A."/>
            <person name="Rosenke K."/>
        </authorList>
    </citation>
    <scope>NUCLEOTIDE SEQUENCE</scope>
    <source>
        <strain evidence="9">86</strain>
    </source>
</reference>
<evidence type="ECO:0000256" key="4">
    <source>
        <dbReference type="ARBA" id="ARBA00022692"/>
    </source>
</evidence>
<evidence type="ECO:0000256" key="2">
    <source>
        <dbReference type="ARBA" id="ARBA00022448"/>
    </source>
</evidence>
<dbReference type="PANTHER" id="PTHR43163">
    <property type="entry name" value="DIPEPTIDE TRANSPORT SYSTEM PERMEASE PROTEIN DPPB-RELATED"/>
    <property type="match status" value="1"/>
</dbReference>
<dbReference type="AlphaFoldDB" id="A0A212JXC5"/>
<keyword evidence="6 7" id="KW-0472">Membrane</keyword>
<evidence type="ECO:0000256" key="1">
    <source>
        <dbReference type="ARBA" id="ARBA00004651"/>
    </source>
</evidence>
<dbReference type="EMBL" id="FLUN01000001">
    <property type="protein sequence ID" value="SBW04126.1"/>
    <property type="molecule type" value="Genomic_DNA"/>
</dbReference>
<gene>
    <name evidence="9" type="ORF">KL86CLO1_11867</name>
</gene>
<keyword evidence="4 7" id="KW-0812">Transmembrane</keyword>
<dbReference type="CDD" id="cd06261">
    <property type="entry name" value="TM_PBP2"/>
    <property type="match status" value="1"/>
</dbReference>
<feature type="transmembrane region" description="Helical" evidence="7">
    <location>
        <begin position="233"/>
        <end position="255"/>
    </location>
</feature>
<comment type="subcellular location">
    <subcellularLocation>
        <location evidence="1 7">Cell membrane</location>
        <topology evidence="1 7">Multi-pass membrane protein</topology>
    </subcellularLocation>
</comment>
<evidence type="ECO:0000259" key="8">
    <source>
        <dbReference type="PROSITE" id="PS50928"/>
    </source>
</evidence>
<keyword evidence="5 7" id="KW-1133">Transmembrane helix</keyword>
<accession>A0A212JXC5</accession>
<proteinExistence type="inferred from homology"/>
<evidence type="ECO:0000256" key="5">
    <source>
        <dbReference type="ARBA" id="ARBA00022989"/>
    </source>
</evidence>
<dbReference type="GO" id="GO:0055085">
    <property type="term" value="P:transmembrane transport"/>
    <property type="evidence" value="ECO:0007669"/>
    <property type="project" value="InterPro"/>
</dbReference>
<evidence type="ECO:0000256" key="3">
    <source>
        <dbReference type="ARBA" id="ARBA00022475"/>
    </source>
</evidence>
<evidence type="ECO:0000256" key="7">
    <source>
        <dbReference type="RuleBase" id="RU363032"/>
    </source>
</evidence>
<dbReference type="Pfam" id="PF00528">
    <property type="entry name" value="BPD_transp_1"/>
    <property type="match status" value="1"/>
</dbReference>
<dbReference type="Pfam" id="PF19300">
    <property type="entry name" value="BPD_transp_1_N"/>
    <property type="match status" value="1"/>
</dbReference>
<feature type="domain" description="ABC transmembrane type-1" evidence="8">
    <location>
        <begin position="96"/>
        <end position="298"/>
    </location>
</feature>
<protein>
    <recommendedName>
        <fullName evidence="8">ABC transmembrane type-1 domain-containing protein</fullName>
    </recommendedName>
</protein>
<feature type="transmembrane region" description="Helical" evidence="7">
    <location>
        <begin position="283"/>
        <end position="305"/>
    </location>
</feature>
<keyword evidence="2 7" id="KW-0813">Transport</keyword>
<dbReference type="PROSITE" id="PS50928">
    <property type="entry name" value="ABC_TM1"/>
    <property type="match status" value="1"/>
</dbReference>
<dbReference type="InterPro" id="IPR035906">
    <property type="entry name" value="MetI-like_sf"/>
</dbReference>
<dbReference type="InterPro" id="IPR045621">
    <property type="entry name" value="BPD_transp_1_N"/>
</dbReference>
<comment type="similarity">
    <text evidence="7">Belongs to the binding-protein-dependent transport system permease family.</text>
</comment>
<organism evidence="9">
    <name type="scientific">uncultured Eubacteriales bacterium</name>
    <dbReference type="NCBI Taxonomy" id="172733"/>
    <lineage>
        <taxon>Bacteria</taxon>
        <taxon>Bacillati</taxon>
        <taxon>Bacillota</taxon>
        <taxon>Clostridia</taxon>
        <taxon>Eubacteriales</taxon>
        <taxon>environmental samples</taxon>
    </lineage>
</organism>
<feature type="transmembrane region" description="Helical" evidence="7">
    <location>
        <begin position="179"/>
        <end position="198"/>
    </location>
</feature>
<keyword evidence="3" id="KW-1003">Cell membrane</keyword>
<dbReference type="InterPro" id="IPR000515">
    <property type="entry name" value="MetI-like"/>
</dbReference>
<dbReference type="SUPFAM" id="SSF161098">
    <property type="entry name" value="MetI-like"/>
    <property type="match status" value="1"/>
</dbReference>
<feature type="transmembrane region" description="Helical" evidence="7">
    <location>
        <begin position="9"/>
        <end position="27"/>
    </location>
</feature>
<name>A0A212JXC5_9FIRM</name>
<evidence type="ECO:0000256" key="6">
    <source>
        <dbReference type="ARBA" id="ARBA00023136"/>
    </source>
</evidence>
<feature type="transmembrane region" description="Helical" evidence="7">
    <location>
        <begin position="100"/>
        <end position="122"/>
    </location>
</feature>
<evidence type="ECO:0000313" key="9">
    <source>
        <dbReference type="EMBL" id="SBW04126.1"/>
    </source>
</evidence>
<feature type="transmembrane region" description="Helical" evidence="7">
    <location>
        <begin position="134"/>
        <end position="159"/>
    </location>
</feature>
<dbReference type="PANTHER" id="PTHR43163:SF6">
    <property type="entry name" value="DIPEPTIDE TRANSPORT SYSTEM PERMEASE PROTEIN DPPB-RELATED"/>
    <property type="match status" value="1"/>
</dbReference>
<dbReference type="Gene3D" id="1.10.3720.10">
    <property type="entry name" value="MetI-like"/>
    <property type="match status" value="1"/>
</dbReference>
<sequence length="312" mass="34121">MKRYIGSKILQYAIVLAVSSIIIFGMVRLNPADPVAVIVGGKQTTPETVENIRREFYLDKSAPEQYKIWLSGIFKGDLGVSFKYRQPVASLIKERLPVTAGIIILATIISILIAIPTGILTAEKQHSFIDTGISVLQLILVAFPPFLTSILMIWMITLVAPNFSFTGSFTTFGQFLQRISLPAVALSFSMIALTARVMKSSMVEHLQSNYYTVAVSKGLSTRNVVLKHCLKNAIIPVITILGTQIGILIVGAVLVENVFSLAGLGSILIEGIKASDYPLVQGITMLMVFVFMTISTILDVLYGVIDPRIRLQ</sequence>